<dbReference type="InParanoid" id="A0A251SNB5"/>
<dbReference type="InterPro" id="IPR036576">
    <property type="entry name" value="WRKY_dom_sf"/>
</dbReference>
<evidence type="ECO:0000259" key="7">
    <source>
        <dbReference type="PROSITE" id="PS50811"/>
    </source>
</evidence>
<reference evidence="9" key="2">
    <citation type="submission" date="2017-02" db="EMBL/GenBank/DDBJ databases">
        <title>Sunflower complete genome.</title>
        <authorList>
            <person name="Langlade N."/>
            <person name="Munos S."/>
        </authorList>
    </citation>
    <scope>NUCLEOTIDE SEQUENCE [LARGE SCALE GENOMIC DNA]</scope>
    <source>
        <tissue evidence="9">Leaves</tissue>
    </source>
</reference>
<feature type="region of interest" description="Disordered" evidence="6">
    <location>
        <begin position="101"/>
        <end position="121"/>
    </location>
</feature>
<dbReference type="PROSITE" id="PS50811">
    <property type="entry name" value="WRKY"/>
    <property type="match status" value="1"/>
</dbReference>
<feature type="domain" description="WRKY" evidence="7">
    <location>
        <begin position="127"/>
        <end position="156"/>
    </location>
</feature>
<dbReference type="PANTHER" id="PTHR32096:SF80">
    <property type="entry name" value="WRKY TRANSCRIPTION FACTOR 27-RELATED"/>
    <property type="match status" value="1"/>
</dbReference>
<dbReference type="SMART" id="SM00774">
    <property type="entry name" value="WRKY"/>
    <property type="match status" value="1"/>
</dbReference>
<evidence type="ECO:0000256" key="3">
    <source>
        <dbReference type="ARBA" id="ARBA00023125"/>
    </source>
</evidence>
<dbReference type="AlphaFoldDB" id="A0A251SNB5"/>
<protein>
    <submittedName>
        <fullName evidence="9">Putative WRKY domain-containing protein</fullName>
    </submittedName>
    <submittedName>
        <fullName evidence="8">Transcription factor WRKY family</fullName>
    </submittedName>
</protein>
<keyword evidence="10" id="KW-1185">Reference proteome</keyword>
<evidence type="ECO:0000256" key="2">
    <source>
        <dbReference type="ARBA" id="ARBA00023015"/>
    </source>
</evidence>
<comment type="subcellular location">
    <subcellularLocation>
        <location evidence="1">Nucleus</location>
    </subcellularLocation>
</comment>
<dbReference type="Pfam" id="PF03106">
    <property type="entry name" value="WRKY"/>
    <property type="match status" value="1"/>
</dbReference>
<dbReference type="STRING" id="4232.A0A251SNB5"/>
<dbReference type="Gene3D" id="2.20.25.80">
    <property type="entry name" value="WRKY domain"/>
    <property type="match status" value="1"/>
</dbReference>
<evidence type="ECO:0000256" key="6">
    <source>
        <dbReference type="SAM" id="MobiDB-lite"/>
    </source>
</evidence>
<dbReference type="PANTHER" id="PTHR32096">
    <property type="entry name" value="WRKY TRANSCRIPTION FACTOR 30-RELATED-RELATED"/>
    <property type="match status" value="1"/>
</dbReference>
<keyword evidence="3" id="KW-0238">DNA-binding</keyword>
<dbReference type="Proteomes" id="UP000215914">
    <property type="component" value="Chromosome 14"/>
</dbReference>
<evidence type="ECO:0000256" key="4">
    <source>
        <dbReference type="ARBA" id="ARBA00023163"/>
    </source>
</evidence>
<dbReference type="EMBL" id="MNCJ02000329">
    <property type="protein sequence ID" value="KAF5770140.1"/>
    <property type="molecule type" value="Genomic_DNA"/>
</dbReference>
<evidence type="ECO:0000313" key="8">
    <source>
        <dbReference type="EMBL" id="KAF5770140.1"/>
    </source>
</evidence>
<keyword evidence="4" id="KW-0804">Transcription</keyword>
<dbReference type="GO" id="GO:0005634">
    <property type="term" value="C:nucleus"/>
    <property type="evidence" value="ECO:0007669"/>
    <property type="project" value="UniProtKB-SubCell"/>
</dbReference>
<reference evidence="8 10" key="1">
    <citation type="journal article" date="2017" name="Nature">
        <title>The sunflower genome provides insights into oil metabolism, flowering and Asterid evolution.</title>
        <authorList>
            <person name="Badouin H."/>
            <person name="Gouzy J."/>
            <person name="Grassa C.J."/>
            <person name="Murat F."/>
            <person name="Staton S.E."/>
            <person name="Cottret L."/>
            <person name="Lelandais-Briere C."/>
            <person name="Owens G.L."/>
            <person name="Carrere S."/>
            <person name="Mayjonade B."/>
            <person name="Legrand L."/>
            <person name="Gill N."/>
            <person name="Kane N.C."/>
            <person name="Bowers J.E."/>
            <person name="Hubner S."/>
            <person name="Bellec A."/>
            <person name="Berard A."/>
            <person name="Berges H."/>
            <person name="Blanchet N."/>
            <person name="Boniface M.C."/>
            <person name="Brunel D."/>
            <person name="Catrice O."/>
            <person name="Chaidir N."/>
            <person name="Claudel C."/>
            <person name="Donnadieu C."/>
            <person name="Faraut T."/>
            <person name="Fievet G."/>
            <person name="Helmstetter N."/>
            <person name="King M."/>
            <person name="Knapp S.J."/>
            <person name="Lai Z."/>
            <person name="Le Paslier M.C."/>
            <person name="Lippi Y."/>
            <person name="Lorenzon L."/>
            <person name="Mandel J.R."/>
            <person name="Marage G."/>
            <person name="Marchand G."/>
            <person name="Marquand E."/>
            <person name="Bret-Mestries E."/>
            <person name="Morien E."/>
            <person name="Nambeesan S."/>
            <person name="Nguyen T."/>
            <person name="Pegot-Espagnet P."/>
            <person name="Pouilly N."/>
            <person name="Raftis F."/>
            <person name="Sallet E."/>
            <person name="Schiex T."/>
            <person name="Thomas J."/>
            <person name="Vandecasteele C."/>
            <person name="Vares D."/>
            <person name="Vear F."/>
            <person name="Vautrin S."/>
            <person name="Crespi M."/>
            <person name="Mangin B."/>
            <person name="Burke J.M."/>
            <person name="Salse J."/>
            <person name="Munos S."/>
            <person name="Vincourt P."/>
            <person name="Rieseberg L.H."/>
            <person name="Langlade N.B."/>
        </authorList>
    </citation>
    <scope>NUCLEOTIDE SEQUENCE [LARGE SCALE GENOMIC DNA]</scope>
    <source>
        <strain evidence="10">cv. SF193</strain>
        <tissue evidence="8">Leaves</tissue>
    </source>
</reference>
<evidence type="ECO:0000313" key="9">
    <source>
        <dbReference type="EMBL" id="OTF99000.1"/>
    </source>
</evidence>
<organism evidence="9 10">
    <name type="scientific">Helianthus annuus</name>
    <name type="common">Common sunflower</name>
    <dbReference type="NCBI Taxonomy" id="4232"/>
    <lineage>
        <taxon>Eukaryota</taxon>
        <taxon>Viridiplantae</taxon>
        <taxon>Streptophyta</taxon>
        <taxon>Embryophyta</taxon>
        <taxon>Tracheophyta</taxon>
        <taxon>Spermatophyta</taxon>
        <taxon>Magnoliopsida</taxon>
        <taxon>eudicotyledons</taxon>
        <taxon>Gunneridae</taxon>
        <taxon>Pentapetalae</taxon>
        <taxon>asterids</taxon>
        <taxon>campanulids</taxon>
        <taxon>Asterales</taxon>
        <taxon>Asteraceae</taxon>
        <taxon>Asteroideae</taxon>
        <taxon>Heliantheae alliance</taxon>
        <taxon>Heliantheae</taxon>
        <taxon>Helianthus</taxon>
    </lineage>
</organism>
<dbReference type="GO" id="GO:0003700">
    <property type="term" value="F:DNA-binding transcription factor activity"/>
    <property type="evidence" value="ECO:0007669"/>
    <property type="project" value="InterPro"/>
</dbReference>
<reference evidence="8" key="3">
    <citation type="submission" date="2020-06" db="EMBL/GenBank/DDBJ databases">
        <title>Helianthus annuus Genome sequencing and assembly Release 2.</title>
        <authorList>
            <person name="Gouzy J."/>
            <person name="Langlade N."/>
            <person name="Munos S."/>
        </authorList>
    </citation>
    <scope>NUCLEOTIDE SEQUENCE</scope>
    <source>
        <tissue evidence="8">Leaves</tissue>
    </source>
</reference>
<keyword evidence="5" id="KW-0539">Nucleus</keyword>
<name>A0A251SNB5_HELAN</name>
<dbReference type="GO" id="GO:0043565">
    <property type="term" value="F:sequence-specific DNA binding"/>
    <property type="evidence" value="ECO:0007669"/>
    <property type="project" value="InterPro"/>
</dbReference>
<keyword evidence="2" id="KW-0805">Transcription regulation</keyword>
<accession>A0A251SNB5</accession>
<evidence type="ECO:0000256" key="1">
    <source>
        <dbReference type="ARBA" id="ARBA00004123"/>
    </source>
</evidence>
<dbReference type="InterPro" id="IPR044810">
    <property type="entry name" value="WRKY_plant"/>
</dbReference>
<dbReference type="EMBL" id="CM007903">
    <property type="protein sequence ID" value="OTF99000.1"/>
    <property type="molecule type" value="Genomic_DNA"/>
</dbReference>
<proteinExistence type="predicted"/>
<gene>
    <name evidence="9" type="ORF">HannXRQ_Chr14g0451801</name>
    <name evidence="8" type="ORF">HanXRQr2_Chr14g0656141</name>
</gene>
<sequence>MDDAWDLHAVVRSCTAMNAAAVNAITAEDYDDVCYSPESLASGCESNPFAFSTPGNVSGGLEDVYKAGCGLPLPTSGETTSTIATCIDGEGFCHEQLTDSHDSFSMSSQSTRPRKRKNQEKRVFQLTQEQLSNDLWAWRKYGQKPIKGSPFPRYIFCFFFELRGIFFVI</sequence>
<dbReference type="SUPFAM" id="SSF118290">
    <property type="entry name" value="WRKY DNA-binding domain"/>
    <property type="match status" value="1"/>
</dbReference>
<dbReference type="InterPro" id="IPR003657">
    <property type="entry name" value="WRKY_dom"/>
</dbReference>
<evidence type="ECO:0000256" key="5">
    <source>
        <dbReference type="ARBA" id="ARBA00023242"/>
    </source>
</evidence>
<evidence type="ECO:0000313" key="10">
    <source>
        <dbReference type="Proteomes" id="UP000215914"/>
    </source>
</evidence>
<dbReference type="Gramene" id="mRNA:HanXRQr2_Chr14g0656141">
    <property type="protein sequence ID" value="mRNA:HanXRQr2_Chr14g0656141"/>
    <property type="gene ID" value="HanXRQr2_Chr14g0656141"/>
</dbReference>